<evidence type="ECO:0000256" key="7">
    <source>
        <dbReference type="ARBA" id="ARBA00022737"/>
    </source>
</evidence>
<dbReference type="Proteomes" id="UP000198348">
    <property type="component" value="Unassembled WGS sequence"/>
</dbReference>
<dbReference type="InterPro" id="IPR017900">
    <property type="entry name" value="4Fe4S_Fe_S_CS"/>
</dbReference>
<evidence type="ECO:0000256" key="12">
    <source>
        <dbReference type="RuleBase" id="RU365098"/>
    </source>
</evidence>
<dbReference type="GO" id="GO:0046872">
    <property type="term" value="F:metal ion binding"/>
    <property type="evidence" value="ECO:0007669"/>
    <property type="project" value="UniProtKB-UniRule"/>
</dbReference>
<dbReference type="InterPro" id="IPR054830">
    <property type="entry name" value="FdxA_Actino"/>
</dbReference>
<dbReference type="AlphaFoldDB" id="A0A238YX74"/>
<evidence type="ECO:0000256" key="8">
    <source>
        <dbReference type="ARBA" id="ARBA00022982"/>
    </source>
</evidence>
<keyword evidence="6 12" id="KW-0479">Metal-binding</keyword>
<keyword evidence="10 12" id="KW-0411">Iron-sulfur</keyword>
<dbReference type="OrthoDB" id="9800445at2"/>
<evidence type="ECO:0000313" key="14">
    <source>
        <dbReference type="EMBL" id="SNR75707.1"/>
    </source>
</evidence>
<accession>A0A238YX74</accession>
<dbReference type="PROSITE" id="PS51379">
    <property type="entry name" value="4FE4S_FER_2"/>
    <property type="match status" value="1"/>
</dbReference>
<feature type="domain" description="4Fe-4S ferredoxin-type" evidence="13">
    <location>
        <begin position="31"/>
        <end position="60"/>
    </location>
</feature>
<gene>
    <name evidence="14" type="ORF">SAMN06265360_117113</name>
</gene>
<evidence type="ECO:0000256" key="1">
    <source>
        <dbReference type="ARBA" id="ARBA00001966"/>
    </source>
</evidence>
<dbReference type="GO" id="GO:0051538">
    <property type="term" value="F:3 iron, 4 sulfur cluster binding"/>
    <property type="evidence" value="ECO:0007669"/>
    <property type="project" value="UniProtKB-UniRule"/>
</dbReference>
<comment type="function">
    <text evidence="2 12">Ferredoxins are iron-sulfur proteins that transfer electrons in a wide variety of metabolic reactions.</text>
</comment>
<organism evidence="14 15">
    <name type="scientific">Haloechinothrix alba</name>
    <dbReference type="NCBI Taxonomy" id="664784"/>
    <lineage>
        <taxon>Bacteria</taxon>
        <taxon>Bacillati</taxon>
        <taxon>Actinomycetota</taxon>
        <taxon>Actinomycetes</taxon>
        <taxon>Pseudonocardiales</taxon>
        <taxon>Pseudonocardiaceae</taxon>
        <taxon>Haloechinothrix</taxon>
    </lineage>
</organism>
<dbReference type="PANTHER" id="PTHR42859">
    <property type="entry name" value="OXIDOREDUCTASE"/>
    <property type="match status" value="1"/>
</dbReference>
<dbReference type="GO" id="GO:0009055">
    <property type="term" value="F:electron transfer activity"/>
    <property type="evidence" value="ECO:0007669"/>
    <property type="project" value="UniProtKB-UniRule"/>
</dbReference>
<evidence type="ECO:0000256" key="3">
    <source>
        <dbReference type="ARBA" id="ARBA00013529"/>
    </source>
</evidence>
<evidence type="ECO:0000259" key="13">
    <source>
        <dbReference type="PROSITE" id="PS51379"/>
    </source>
</evidence>
<dbReference type="GO" id="GO:0051539">
    <property type="term" value="F:4 iron, 4 sulfur cluster binding"/>
    <property type="evidence" value="ECO:0007669"/>
    <property type="project" value="UniProtKB-UniRule"/>
</dbReference>
<dbReference type="SUPFAM" id="SSF54862">
    <property type="entry name" value="4Fe-4S ferredoxins"/>
    <property type="match status" value="1"/>
</dbReference>
<keyword evidence="8 12" id="KW-0249">Electron transport</keyword>
<evidence type="ECO:0000256" key="10">
    <source>
        <dbReference type="ARBA" id="ARBA00023014"/>
    </source>
</evidence>
<comment type="cofactor">
    <cofactor evidence="1 12">
        <name>[4Fe-4S] cluster</name>
        <dbReference type="ChEBI" id="CHEBI:49883"/>
    </cofactor>
</comment>
<evidence type="ECO:0000313" key="15">
    <source>
        <dbReference type="Proteomes" id="UP000198348"/>
    </source>
</evidence>
<keyword evidence="7" id="KW-0677">Repeat</keyword>
<keyword evidence="15" id="KW-1185">Reference proteome</keyword>
<keyword evidence="11 12" id="KW-0003">3Fe-4S</keyword>
<evidence type="ECO:0000256" key="9">
    <source>
        <dbReference type="ARBA" id="ARBA00023004"/>
    </source>
</evidence>
<dbReference type="PROSITE" id="PS00198">
    <property type="entry name" value="4FE4S_FER_1"/>
    <property type="match status" value="1"/>
</dbReference>
<dbReference type="InterPro" id="IPR050294">
    <property type="entry name" value="RnfB_subfamily"/>
</dbReference>
<dbReference type="RefSeq" id="WP_089302584.1">
    <property type="nucleotide sequence ID" value="NZ_FZNW01000017.1"/>
</dbReference>
<evidence type="ECO:0000256" key="11">
    <source>
        <dbReference type="ARBA" id="ARBA00023291"/>
    </source>
</evidence>
<dbReference type="NCBIfam" id="NF045480">
    <property type="entry name" value="FdxA_Actino"/>
    <property type="match status" value="1"/>
</dbReference>
<dbReference type="PANTHER" id="PTHR42859:SF2">
    <property type="entry name" value="FERREDOXIN"/>
    <property type="match status" value="1"/>
</dbReference>
<proteinExistence type="predicted"/>
<dbReference type="InterPro" id="IPR000813">
    <property type="entry name" value="7Fe_ferredoxin"/>
</dbReference>
<keyword evidence="4 12" id="KW-0813">Transport</keyword>
<evidence type="ECO:0000256" key="5">
    <source>
        <dbReference type="ARBA" id="ARBA00022485"/>
    </source>
</evidence>
<comment type="cofactor">
    <cofactor evidence="12">
        <name>[3Fe-4S] cluster</name>
        <dbReference type="ChEBI" id="CHEBI:21137"/>
    </cofactor>
    <text evidence="12">Binds 1 [3Fe-4S] cluster.</text>
</comment>
<name>A0A238YX74_9PSEU</name>
<dbReference type="Pfam" id="PF00037">
    <property type="entry name" value="Fer4"/>
    <property type="match status" value="1"/>
</dbReference>
<evidence type="ECO:0000256" key="6">
    <source>
        <dbReference type="ARBA" id="ARBA00022723"/>
    </source>
</evidence>
<dbReference type="PRINTS" id="PR00354">
    <property type="entry name" value="7FE8SFRDOXIN"/>
</dbReference>
<dbReference type="InterPro" id="IPR017896">
    <property type="entry name" value="4Fe4S_Fe-S-bd"/>
</dbReference>
<keyword evidence="9 12" id="KW-0408">Iron</keyword>
<protein>
    <recommendedName>
        <fullName evidence="3 12">Ferredoxin</fullName>
    </recommendedName>
</protein>
<keyword evidence="5 12" id="KW-0004">4Fe-4S</keyword>
<reference evidence="14 15" key="1">
    <citation type="submission" date="2017-06" db="EMBL/GenBank/DDBJ databases">
        <authorList>
            <person name="Kim H.J."/>
            <person name="Triplett B.A."/>
        </authorList>
    </citation>
    <scope>NUCLEOTIDE SEQUENCE [LARGE SCALE GENOMIC DNA]</scope>
    <source>
        <strain evidence="14 15">DSM 45207</strain>
    </source>
</reference>
<evidence type="ECO:0000256" key="2">
    <source>
        <dbReference type="ARBA" id="ARBA00003532"/>
    </source>
</evidence>
<dbReference type="EMBL" id="FZNW01000017">
    <property type="protein sequence ID" value="SNR75707.1"/>
    <property type="molecule type" value="Genomic_DNA"/>
</dbReference>
<evidence type="ECO:0000256" key="4">
    <source>
        <dbReference type="ARBA" id="ARBA00022448"/>
    </source>
</evidence>
<sequence>MAYVVTDACVDILDQSCVEECPVDCIYQGDRMMYIHPDECIDCGKCMPACPSDAIYWEHKMPDEVQPFATAAIEFFNEHDDAVGGAGRCGPIGVDHPLVAERHADEA</sequence>
<dbReference type="Gene3D" id="3.30.70.20">
    <property type="match status" value="1"/>
</dbReference>